<comment type="caution">
    <text evidence="1">The sequence shown here is derived from an EMBL/GenBank/DDBJ whole genome shotgun (WGS) entry which is preliminary data.</text>
</comment>
<name>A0ACC0I3M1_9ERIC</name>
<evidence type="ECO:0000313" key="2">
    <source>
        <dbReference type="Proteomes" id="UP001060215"/>
    </source>
</evidence>
<gene>
    <name evidence="1" type="ORF">LOK49_LG04G01324</name>
</gene>
<organism evidence="1 2">
    <name type="scientific">Camellia lanceoleosa</name>
    <dbReference type="NCBI Taxonomy" id="1840588"/>
    <lineage>
        <taxon>Eukaryota</taxon>
        <taxon>Viridiplantae</taxon>
        <taxon>Streptophyta</taxon>
        <taxon>Embryophyta</taxon>
        <taxon>Tracheophyta</taxon>
        <taxon>Spermatophyta</taxon>
        <taxon>Magnoliopsida</taxon>
        <taxon>eudicotyledons</taxon>
        <taxon>Gunneridae</taxon>
        <taxon>Pentapetalae</taxon>
        <taxon>asterids</taxon>
        <taxon>Ericales</taxon>
        <taxon>Theaceae</taxon>
        <taxon>Camellia</taxon>
    </lineage>
</organism>
<proteinExistence type="predicted"/>
<evidence type="ECO:0000313" key="1">
    <source>
        <dbReference type="EMBL" id="KAI8019910.1"/>
    </source>
</evidence>
<keyword evidence="2" id="KW-1185">Reference proteome</keyword>
<reference evidence="1 2" key="1">
    <citation type="journal article" date="2022" name="Plant J.">
        <title>Chromosome-level genome of Camellia lanceoleosa provides a valuable resource for understanding genome evolution and self-incompatibility.</title>
        <authorList>
            <person name="Gong W."/>
            <person name="Xiao S."/>
            <person name="Wang L."/>
            <person name="Liao Z."/>
            <person name="Chang Y."/>
            <person name="Mo W."/>
            <person name="Hu G."/>
            <person name="Li W."/>
            <person name="Zhao G."/>
            <person name="Zhu H."/>
            <person name="Hu X."/>
            <person name="Ji K."/>
            <person name="Xiang X."/>
            <person name="Song Q."/>
            <person name="Yuan D."/>
            <person name="Jin S."/>
            <person name="Zhang L."/>
        </authorList>
    </citation>
    <scope>NUCLEOTIDE SEQUENCE [LARGE SCALE GENOMIC DNA]</scope>
    <source>
        <strain evidence="1">SQ_2022a</strain>
    </source>
</reference>
<sequence length="261" mass="29732">MSLIFFLFLFIQLHLSPLSSSSSSSTTASTAPHLHATASSCPLDFDVLRRLIQSLNHPKLDSDFVSCHYIKASLRLVQSDYLRTTNNFLPPIDSAESCWVSYQTLINDFFPNFNDIQNLRFPDLLDHRRYTFDQIREATKNFSRLNIIGRCGYGNEYKGVLPDGSEVALKRFKNCSVGGDAIFAHKVEVIASVRHVNLVALRGYCTATTPLEGHQRIIVCDLMRNGSLHDHLFGFEETFFKIYENERERAREMVTELAVTK</sequence>
<protein>
    <submittedName>
        <fullName evidence="1">LRR receptor-like serine/threonine-protein kinase RKF3</fullName>
    </submittedName>
</protein>
<dbReference type="Proteomes" id="UP001060215">
    <property type="component" value="Chromosome 2"/>
</dbReference>
<dbReference type="EMBL" id="CM045759">
    <property type="protein sequence ID" value="KAI8019910.1"/>
    <property type="molecule type" value="Genomic_DNA"/>
</dbReference>
<accession>A0ACC0I3M1</accession>